<dbReference type="OrthoDB" id="9815411at2"/>
<keyword evidence="9" id="KW-1185">Reference proteome</keyword>
<dbReference type="STRING" id="1526658.BHK69_19495"/>
<keyword evidence="4 7" id="KW-0812">Transmembrane</keyword>
<dbReference type="Pfam" id="PF04226">
    <property type="entry name" value="Transgly_assoc"/>
    <property type="match status" value="1"/>
</dbReference>
<accession>A0A1D7U4N0</accession>
<dbReference type="InterPro" id="IPR007341">
    <property type="entry name" value="Transgly_assoc"/>
</dbReference>
<keyword evidence="3" id="KW-1003">Cell membrane</keyword>
<evidence type="ECO:0000313" key="8">
    <source>
        <dbReference type="EMBL" id="AOO82337.1"/>
    </source>
</evidence>
<feature type="transmembrane region" description="Helical" evidence="7">
    <location>
        <begin position="64"/>
        <end position="89"/>
    </location>
</feature>
<comment type="subcellular location">
    <subcellularLocation>
        <location evidence="1">Cell membrane</location>
        <topology evidence="1">Multi-pass membrane protein</topology>
    </subcellularLocation>
</comment>
<dbReference type="AlphaFoldDB" id="A0A1D7U4N0"/>
<sequence>MDSINAAMSAQPGYGFFATIFIGLLAGWIAERITSSNHGILTNMLVGVAGSFLGSRLAELLDIPIFGFVRTLVAAIAGAVIVIVVWNAFRKPVA</sequence>
<name>A0A1D7U4N0_9HYPH</name>
<evidence type="ECO:0000256" key="4">
    <source>
        <dbReference type="ARBA" id="ARBA00022692"/>
    </source>
</evidence>
<gene>
    <name evidence="8" type="ORF">BHK69_19495</name>
</gene>
<keyword evidence="6 7" id="KW-0472">Membrane</keyword>
<dbReference type="EMBL" id="CP017147">
    <property type="protein sequence ID" value="AOO82337.1"/>
    <property type="molecule type" value="Genomic_DNA"/>
</dbReference>
<dbReference type="RefSeq" id="WP_069691546.1">
    <property type="nucleotide sequence ID" value="NZ_CP017147.1"/>
</dbReference>
<evidence type="ECO:0000256" key="1">
    <source>
        <dbReference type="ARBA" id="ARBA00004651"/>
    </source>
</evidence>
<evidence type="ECO:0000313" key="9">
    <source>
        <dbReference type="Proteomes" id="UP000094969"/>
    </source>
</evidence>
<dbReference type="PANTHER" id="PTHR33884">
    <property type="entry name" value="UPF0410 PROTEIN YMGE"/>
    <property type="match status" value="1"/>
</dbReference>
<keyword evidence="5 7" id="KW-1133">Transmembrane helix</keyword>
<evidence type="ECO:0000256" key="6">
    <source>
        <dbReference type="ARBA" id="ARBA00023136"/>
    </source>
</evidence>
<proteinExistence type="inferred from homology"/>
<dbReference type="Proteomes" id="UP000094969">
    <property type="component" value="Chromosome"/>
</dbReference>
<dbReference type="KEGG" id="bvv:BHK69_19495"/>
<dbReference type="GO" id="GO:0005886">
    <property type="term" value="C:plasma membrane"/>
    <property type="evidence" value="ECO:0007669"/>
    <property type="project" value="UniProtKB-SubCell"/>
</dbReference>
<evidence type="ECO:0000256" key="7">
    <source>
        <dbReference type="SAM" id="Phobius"/>
    </source>
</evidence>
<comment type="similarity">
    <text evidence="2">Belongs to the UPF0410 family.</text>
</comment>
<protein>
    <recommendedName>
        <fullName evidence="10">Transglycosylase</fullName>
    </recommendedName>
</protein>
<evidence type="ECO:0000256" key="5">
    <source>
        <dbReference type="ARBA" id="ARBA00022989"/>
    </source>
</evidence>
<organism evidence="8 9">
    <name type="scientific">Bosea vaviloviae</name>
    <dbReference type="NCBI Taxonomy" id="1526658"/>
    <lineage>
        <taxon>Bacteria</taxon>
        <taxon>Pseudomonadati</taxon>
        <taxon>Pseudomonadota</taxon>
        <taxon>Alphaproteobacteria</taxon>
        <taxon>Hyphomicrobiales</taxon>
        <taxon>Boseaceae</taxon>
        <taxon>Bosea</taxon>
    </lineage>
</organism>
<evidence type="ECO:0000256" key="2">
    <source>
        <dbReference type="ARBA" id="ARBA00011006"/>
    </source>
</evidence>
<dbReference type="PANTHER" id="PTHR33884:SF3">
    <property type="entry name" value="UPF0410 PROTEIN YMGE"/>
    <property type="match status" value="1"/>
</dbReference>
<reference evidence="8 9" key="1">
    <citation type="journal article" date="2015" name="Antonie Van Leeuwenhoek">
        <title>Bosea vaviloviae sp. nov., a new species of slow-growing rhizobia isolated from nodules of the relict species Vavilovia formosa (Stev.) Fed.</title>
        <authorList>
            <person name="Safronova V.I."/>
            <person name="Kuznetsova I.G."/>
            <person name="Sazanova A.L."/>
            <person name="Kimeklis A.K."/>
            <person name="Belimov A.A."/>
            <person name="Andronov E.E."/>
            <person name="Pinaev A.G."/>
            <person name="Chizhevskaya E.P."/>
            <person name="Pukhaev A.R."/>
            <person name="Popov K.P."/>
            <person name="Willems A."/>
            <person name="Tikhonovich I.A."/>
        </authorList>
    </citation>
    <scope>NUCLEOTIDE SEQUENCE [LARGE SCALE GENOMIC DNA]</scope>
    <source>
        <strain evidence="8 9">Vaf18</strain>
    </source>
</reference>
<evidence type="ECO:0000256" key="3">
    <source>
        <dbReference type="ARBA" id="ARBA00022475"/>
    </source>
</evidence>
<feature type="transmembrane region" description="Helical" evidence="7">
    <location>
        <begin position="12"/>
        <end position="29"/>
    </location>
</feature>
<evidence type="ECO:0008006" key="10">
    <source>
        <dbReference type="Google" id="ProtNLM"/>
    </source>
</evidence>